<protein>
    <submittedName>
        <fullName evidence="2">Uncharacterized protein</fullName>
    </submittedName>
</protein>
<evidence type="ECO:0000313" key="3">
    <source>
        <dbReference type="Proteomes" id="UP001589867"/>
    </source>
</evidence>
<organism evidence="2 3">
    <name type="scientific">Phytohabitans kaempferiae</name>
    <dbReference type="NCBI Taxonomy" id="1620943"/>
    <lineage>
        <taxon>Bacteria</taxon>
        <taxon>Bacillati</taxon>
        <taxon>Actinomycetota</taxon>
        <taxon>Actinomycetes</taxon>
        <taxon>Micromonosporales</taxon>
        <taxon>Micromonosporaceae</taxon>
    </lineage>
</organism>
<evidence type="ECO:0000313" key="2">
    <source>
        <dbReference type="EMBL" id="MFC0527206.1"/>
    </source>
</evidence>
<accession>A0ABV6LXS4</accession>
<name>A0ABV6LXS4_9ACTN</name>
<gene>
    <name evidence="2" type="ORF">ACFFIA_05995</name>
</gene>
<dbReference type="Proteomes" id="UP001589867">
    <property type="component" value="Unassembled WGS sequence"/>
</dbReference>
<sequence>MFASAILAAPAQATSLCDRPEPPPSCWGGGGEGPDPVPVDHAARGALDEVSFVGNGVRVRGWAADIDTSNSLLVDIYIDDVFTQTLTANTYRPDVAAAHPSFGAYRGYDAFVPSRHGAHTVCAWAINVAPPGANPLPNHQLGCKTYNMPVVTNIVSSYDSLAKQWMIAFDDNVVGETRFDVRWDYYVWVTVPGTDWSYNQPRTWSTTLPAHEGTGRVTLPLLRPANATKLTISAPGFGSVSITNL</sequence>
<dbReference type="EMBL" id="JBHLUH010000007">
    <property type="protein sequence ID" value="MFC0527206.1"/>
    <property type="molecule type" value="Genomic_DNA"/>
</dbReference>
<reference evidence="2 3" key="1">
    <citation type="submission" date="2024-09" db="EMBL/GenBank/DDBJ databases">
        <authorList>
            <person name="Sun Q."/>
            <person name="Mori K."/>
        </authorList>
    </citation>
    <scope>NUCLEOTIDE SEQUENCE [LARGE SCALE GENOMIC DNA]</scope>
    <source>
        <strain evidence="2 3">TBRC 3947</strain>
    </source>
</reference>
<feature type="region of interest" description="Disordered" evidence="1">
    <location>
        <begin position="15"/>
        <end position="37"/>
    </location>
</feature>
<proteinExistence type="predicted"/>
<evidence type="ECO:0000256" key="1">
    <source>
        <dbReference type="SAM" id="MobiDB-lite"/>
    </source>
</evidence>
<comment type="caution">
    <text evidence="2">The sequence shown here is derived from an EMBL/GenBank/DDBJ whole genome shotgun (WGS) entry which is preliminary data.</text>
</comment>
<keyword evidence="3" id="KW-1185">Reference proteome</keyword>